<accession>A0ABS5JZ80</accession>
<evidence type="ECO:0000313" key="2">
    <source>
        <dbReference type="Proteomes" id="UP000708576"/>
    </source>
</evidence>
<sequence length="173" mass="19683">MKAIVTLLIVGIIGFIQPQNSYSQKKKNRKEKQQIEFAETLKLVESGSFIFVPDRAFPQGGRSIDLTTNYGFLKVTDEKAESDMPYFGRAFQASYGSGEGGMKFKGEMLEQKMEINEKKKSIEYTFEVRDKDYYKIRMTISYGGSTSVGITSNNRSFINYNGKISVPEEENEE</sequence>
<organism evidence="1 2">
    <name type="scientific">Carboxylicivirga linearis</name>
    <dbReference type="NCBI Taxonomy" id="1628157"/>
    <lineage>
        <taxon>Bacteria</taxon>
        <taxon>Pseudomonadati</taxon>
        <taxon>Bacteroidota</taxon>
        <taxon>Bacteroidia</taxon>
        <taxon>Marinilabiliales</taxon>
        <taxon>Marinilabiliaceae</taxon>
        <taxon>Carboxylicivirga</taxon>
    </lineage>
</organism>
<dbReference type="RefSeq" id="WP_212217600.1">
    <property type="nucleotide sequence ID" value="NZ_JAGUCO010000019.1"/>
</dbReference>
<dbReference type="Gene3D" id="2.40.128.410">
    <property type="match status" value="1"/>
</dbReference>
<reference evidence="1 2" key="1">
    <citation type="journal article" date="2015" name="Int. J. Syst. Evol. Microbiol.">
        <title>Carboxylicivirga linearis sp. nov., isolated from a sea cucumber culture pond.</title>
        <authorList>
            <person name="Wang F.Q."/>
            <person name="Zhou Y.X."/>
            <person name="Lin X.Z."/>
            <person name="Chen G.J."/>
            <person name="Du Z.J."/>
        </authorList>
    </citation>
    <scope>NUCLEOTIDE SEQUENCE [LARGE SCALE GENOMIC DNA]</scope>
    <source>
        <strain evidence="1 2">FB218</strain>
    </source>
</reference>
<proteinExistence type="predicted"/>
<dbReference type="EMBL" id="JAGUCO010000019">
    <property type="protein sequence ID" value="MBS2100200.1"/>
    <property type="molecule type" value="Genomic_DNA"/>
</dbReference>
<dbReference type="Proteomes" id="UP000708576">
    <property type="component" value="Unassembled WGS sequence"/>
</dbReference>
<protein>
    <submittedName>
        <fullName evidence="1">DUF4251 domain-containing protein</fullName>
    </submittedName>
</protein>
<name>A0ABS5JZ80_9BACT</name>
<dbReference type="InterPro" id="IPR025347">
    <property type="entry name" value="DUF4251"/>
</dbReference>
<dbReference type="Pfam" id="PF14059">
    <property type="entry name" value="DUF4251"/>
    <property type="match status" value="1"/>
</dbReference>
<comment type="caution">
    <text evidence="1">The sequence shown here is derived from an EMBL/GenBank/DDBJ whole genome shotgun (WGS) entry which is preliminary data.</text>
</comment>
<gene>
    <name evidence="1" type="ORF">KEM10_18080</name>
</gene>
<evidence type="ECO:0000313" key="1">
    <source>
        <dbReference type="EMBL" id="MBS2100200.1"/>
    </source>
</evidence>
<keyword evidence="2" id="KW-1185">Reference proteome</keyword>